<reference evidence="9 10" key="1">
    <citation type="submission" date="2019-09" db="EMBL/GenBank/DDBJ databases">
        <title>Phylogeny of genus Pseudoclavibacter and closely related genus.</title>
        <authorList>
            <person name="Li Y."/>
        </authorList>
    </citation>
    <scope>NUCLEOTIDE SEQUENCE [LARGE SCALE GENOMIC DNA]</scope>
    <source>
        <strain evidence="9 10">EGI 60007</strain>
    </source>
</reference>
<dbReference type="GO" id="GO:0015105">
    <property type="term" value="F:arsenite transmembrane transporter activity"/>
    <property type="evidence" value="ECO:0007669"/>
    <property type="project" value="TreeGrafter"/>
</dbReference>
<keyword evidence="10" id="KW-1185">Reference proteome</keyword>
<organism evidence="9 10">
    <name type="scientific">Pseudoclavibacter endophyticus</name>
    <dbReference type="NCBI Taxonomy" id="1778590"/>
    <lineage>
        <taxon>Bacteria</taxon>
        <taxon>Bacillati</taxon>
        <taxon>Actinomycetota</taxon>
        <taxon>Actinomycetes</taxon>
        <taxon>Micrococcales</taxon>
        <taxon>Microbacteriaceae</taxon>
        <taxon>Pseudoclavibacter</taxon>
    </lineage>
</organism>
<dbReference type="Pfam" id="PF01758">
    <property type="entry name" value="SBF"/>
    <property type="match status" value="1"/>
</dbReference>
<dbReference type="Proteomes" id="UP000431744">
    <property type="component" value="Unassembled WGS sequence"/>
</dbReference>
<evidence type="ECO:0000313" key="9">
    <source>
        <dbReference type="EMBL" id="KAB1646825.1"/>
    </source>
</evidence>
<feature type="transmembrane region" description="Helical" evidence="8">
    <location>
        <begin position="98"/>
        <end position="117"/>
    </location>
</feature>
<evidence type="ECO:0000256" key="2">
    <source>
        <dbReference type="ARBA" id="ARBA00010110"/>
    </source>
</evidence>
<feature type="transmembrane region" description="Helical" evidence="8">
    <location>
        <begin position="200"/>
        <end position="221"/>
    </location>
</feature>
<dbReference type="InterPro" id="IPR038770">
    <property type="entry name" value="Na+/solute_symporter_sf"/>
</dbReference>
<evidence type="ECO:0000256" key="6">
    <source>
        <dbReference type="ARBA" id="ARBA00022989"/>
    </source>
</evidence>
<protein>
    <submittedName>
        <fullName evidence="9">Arsenic resistance protein</fullName>
    </submittedName>
</protein>
<accession>A0A6H9WNJ6</accession>
<dbReference type="PANTHER" id="PTHR43057">
    <property type="entry name" value="ARSENITE EFFLUX TRANSPORTER"/>
    <property type="match status" value="1"/>
</dbReference>
<dbReference type="Gene3D" id="1.20.1530.20">
    <property type="match status" value="1"/>
</dbReference>
<feature type="transmembrane region" description="Helical" evidence="8">
    <location>
        <begin position="39"/>
        <end position="58"/>
    </location>
</feature>
<keyword evidence="4" id="KW-1003">Cell membrane</keyword>
<keyword evidence="3" id="KW-0813">Transport</keyword>
<sequence>MREPMAWMERHQAGLYLAALAAGAGVGLTAPQVARPAEVAVTPVLGLLLYATFVGVPFARLGGALRDWRFLATTLLVNFVAAPVIVFALSRFVAHDRALLIGVLFVLLTPCIDYVIVFSGLAGGASDRLLAAAPVLLLGQMALLPLYLWMFAGADVVAGIDPAPFLEALVLLIVLPLAAAVATQLVAARSRPGALVRSGATAAMVPLMMLTLAVVVASQVRGVGERFGALLVVVPIFVAFAAIMVVIGAGASRLATLDTAGRRATVFSGATRNSLVILPLALALPHEYDLAPLVVVTQTLVELVIIVALVRLVPRVIR</sequence>
<dbReference type="GO" id="GO:0015104">
    <property type="term" value="F:antimonite transmembrane transporter activity"/>
    <property type="evidence" value="ECO:0007669"/>
    <property type="project" value="TreeGrafter"/>
</dbReference>
<dbReference type="OrthoDB" id="3254016at2"/>
<dbReference type="InterPro" id="IPR004706">
    <property type="entry name" value="Arsenical-R_Acr3"/>
</dbReference>
<name>A0A6H9WNJ6_9MICO</name>
<evidence type="ECO:0000256" key="7">
    <source>
        <dbReference type="ARBA" id="ARBA00023136"/>
    </source>
</evidence>
<feature type="transmembrane region" description="Helical" evidence="8">
    <location>
        <begin position="227"/>
        <end position="252"/>
    </location>
</feature>
<feature type="transmembrane region" description="Helical" evidence="8">
    <location>
        <begin position="168"/>
        <end position="188"/>
    </location>
</feature>
<dbReference type="InterPro" id="IPR002657">
    <property type="entry name" value="BilAc:Na_symport/Acr3"/>
</dbReference>
<comment type="caution">
    <text evidence="9">The sequence shown here is derived from an EMBL/GenBank/DDBJ whole genome shotgun (WGS) entry which is preliminary data.</text>
</comment>
<evidence type="ECO:0000256" key="4">
    <source>
        <dbReference type="ARBA" id="ARBA00022475"/>
    </source>
</evidence>
<dbReference type="GO" id="GO:0005886">
    <property type="term" value="C:plasma membrane"/>
    <property type="evidence" value="ECO:0007669"/>
    <property type="project" value="UniProtKB-SubCell"/>
</dbReference>
<evidence type="ECO:0000256" key="1">
    <source>
        <dbReference type="ARBA" id="ARBA00004651"/>
    </source>
</evidence>
<dbReference type="AlphaFoldDB" id="A0A6H9WNJ6"/>
<comment type="subcellular location">
    <subcellularLocation>
        <location evidence="1">Cell membrane</location>
        <topology evidence="1">Multi-pass membrane protein</topology>
    </subcellularLocation>
</comment>
<dbReference type="PANTHER" id="PTHR43057:SF1">
    <property type="entry name" value="ARSENICAL-RESISTANCE PROTEIN 3"/>
    <property type="match status" value="1"/>
</dbReference>
<feature type="transmembrane region" description="Helical" evidence="8">
    <location>
        <begin position="70"/>
        <end position="92"/>
    </location>
</feature>
<feature type="transmembrane region" description="Helical" evidence="8">
    <location>
        <begin position="129"/>
        <end position="148"/>
    </location>
</feature>
<feature type="transmembrane region" description="Helical" evidence="8">
    <location>
        <begin position="290"/>
        <end position="313"/>
    </location>
</feature>
<evidence type="ECO:0000256" key="8">
    <source>
        <dbReference type="SAM" id="Phobius"/>
    </source>
</evidence>
<dbReference type="GO" id="GO:0015297">
    <property type="term" value="F:antiporter activity"/>
    <property type="evidence" value="ECO:0007669"/>
    <property type="project" value="InterPro"/>
</dbReference>
<evidence type="ECO:0000256" key="3">
    <source>
        <dbReference type="ARBA" id="ARBA00022448"/>
    </source>
</evidence>
<keyword evidence="7 8" id="KW-0472">Membrane</keyword>
<feature type="transmembrane region" description="Helical" evidence="8">
    <location>
        <begin position="264"/>
        <end position="284"/>
    </location>
</feature>
<evidence type="ECO:0000313" key="10">
    <source>
        <dbReference type="Proteomes" id="UP000431744"/>
    </source>
</evidence>
<comment type="similarity">
    <text evidence="2">Belongs to the arsenical resistance-3 (ACR3) (TC 2.A.59) family.</text>
</comment>
<keyword evidence="5 8" id="KW-0812">Transmembrane</keyword>
<gene>
    <name evidence="9" type="ORF">F8O04_13915</name>
</gene>
<evidence type="ECO:0000256" key="5">
    <source>
        <dbReference type="ARBA" id="ARBA00022692"/>
    </source>
</evidence>
<keyword evidence="6 8" id="KW-1133">Transmembrane helix</keyword>
<dbReference type="EMBL" id="WBJY01000004">
    <property type="protein sequence ID" value="KAB1646825.1"/>
    <property type="molecule type" value="Genomic_DNA"/>
</dbReference>
<proteinExistence type="inferred from homology"/>